<dbReference type="Proteomes" id="UP000178449">
    <property type="component" value="Unassembled WGS sequence"/>
</dbReference>
<dbReference type="Pfam" id="PF05523">
    <property type="entry name" value="FdtA"/>
    <property type="match status" value="1"/>
</dbReference>
<comment type="caution">
    <text evidence="2">The sequence shown here is derived from an EMBL/GenBank/DDBJ whole genome shotgun (WGS) entry which is preliminary data.</text>
</comment>
<evidence type="ECO:0000313" key="2">
    <source>
        <dbReference type="EMBL" id="OGG96858.1"/>
    </source>
</evidence>
<name>A0A1F6GFJ1_9PROT</name>
<dbReference type="InterPro" id="IPR011051">
    <property type="entry name" value="RmlC_Cupin_sf"/>
</dbReference>
<organism evidence="2 3">
    <name type="scientific">Candidatus Lambdaproteobacteria bacterium RIFOXYD2_FULL_50_16</name>
    <dbReference type="NCBI Taxonomy" id="1817772"/>
    <lineage>
        <taxon>Bacteria</taxon>
        <taxon>Pseudomonadati</taxon>
        <taxon>Pseudomonadota</taxon>
        <taxon>Candidatus Lambdaproteobacteria</taxon>
    </lineage>
</organism>
<sequence length="120" mass="13676">MARLLSLPKLGDPQRGFLTVIEKIIPFEIKRVYYIYGATGPRGGHRHKKCVQALVSVTGSCVIQNHDGKQQQSFLLDDAAKLLLLEPEDWHIMENWQDNCVLLVLASEEYDPTDYIDEGY</sequence>
<dbReference type="EMBL" id="MFNE01000008">
    <property type="protein sequence ID" value="OGG96858.1"/>
    <property type="molecule type" value="Genomic_DNA"/>
</dbReference>
<dbReference type="AlphaFoldDB" id="A0A1F6GFJ1"/>
<accession>A0A1F6GFJ1</accession>
<dbReference type="CDD" id="cd20292">
    <property type="entry name" value="cupin_QdtA-like"/>
    <property type="match status" value="1"/>
</dbReference>
<dbReference type="STRING" id="1817772.A2527_00320"/>
<dbReference type="SUPFAM" id="SSF51182">
    <property type="entry name" value="RmlC-like cupins"/>
    <property type="match status" value="1"/>
</dbReference>
<evidence type="ECO:0000259" key="1">
    <source>
        <dbReference type="Pfam" id="PF05523"/>
    </source>
</evidence>
<dbReference type="InterPro" id="IPR008894">
    <property type="entry name" value="QdtA_cupin_dom"/>
</dbReference>
<feature type="domain" description="Sugar 3,4-ketoisomerase QdtA cupin" evidence="1">
    <location>
        <begin position="3"/>
        <end position="117"/>
    </location>
</feature>
<protein>
    <recommendedName>
        <fullName evidence="1">Sugar 3,4-ketoisomerase QdtA cupin domain-containing protein</fullName>
    </recommendedName>
</protein>
<proteinExistence type="predicted"/>
<reference evidence="2 3" key="1">
    <citation type="journal article" date="2016" name="Nat. Commun.">
        <title>Thousands of microbial genomes shed light on interconnected biogeochemical processes in an aquifer system.</title>
        <authorList>
            <person name="Anantharaman K."/>
            <person name="Brown C.T."/>
            <person name="Hug L.A."/>
            <person name="Sharon I."/>
            <person name="Castelle C.J."/>
            <person name="Probst A.J."/>
            <person name="Thomas B.C."/>
            <person name="Singh A."/>
            <person name="Wilkins M.J."/>
            <person name="Karaoz U."/>
            <person name="Brodie E.L."/>
            <person name="Williams K.H."/>
            <person name="Hubbard S.S."/>
            <person name="Banfield J.F."/>
        </authorList>
    </citation>
    <scope>NUCLEOTIDE SEQUENCE [LARGE SCALE GENOMIC DNA]</scope>
</reference>
<gene>
    <name evidence="2" type="ORF">A2527_00320</name>
</gene>
<dbReference type="InterPro" id="IPR014710">
    <property type="entry name" value="RmlC-like_jellyroll"/>
</dbReference>
<dbReference type="Gene3D" id="2.60.120.10">
    <property type="entry name" value="Jelly Rolls"/>
    <property type="match status" value="1"/>
</dbReference>
<evidence type="ECO:0000313" key="3">
    <source>
        <dbReference type="Proteomes" id="UP000178449"/>
    </source>
</evidence>